<accession>A0A0L6VI63</accession>
<reference evidence="1 2" key="1">
    <citation type="submission" date="2015-08" db="EMBL/GenBank/DDBJ databases">
        <title>Next Generation Sequencing and Analysis of the Genome of Puccinia sorghi L Schw, the Causal Agent of Maize Common Rust.</title>
        <authorList>
            <person name="Rochi L."/>
            <person name="Burguener G."/>
            <person name="Darino M."/>
            <person name="Turjanski A."/>
            <person name="Kreff E."/>
            <person name="Dieguez M.J."/>
            <person name="Sacco F."/>
        </authorList>
    </citation>
    <scope>NUCLEOTIDE SEQUENCE [LARGE SCALE GENOMIC DNA]</scope>
    <source>
        <strain evidence="1 2">RO10H11247</strain>
    </source>
</reference>
<dbReference type="VEuPathDB" id="FungiDB:VP01_1560g2"/>
<organism evidence="1 2">
    <name type="scientific">Puccinia sorghi</name>
    <dbReference type="NCBI Taxonomy" id="27349"/>
    <lineage>
        <taxon>Eukaryota</taxon>
        <taxon>Fungi</taxon>
        <taxon>Dikarya</taxon>
        <taxon>Basidiomycota</taxon>
        <taxon>Pucciniomycotina</taxon>
        <taxon>Pucciniomycetes</taxon>
        <taxon>Pucciniales</taxon>
        <taxon>Pucciniaceae</taxon>
        <taxon>Puccinia</taxon>
    </lineage>
</organism>
<protein>
    <submittedName>
        <fullName evidence="1">Uncharacterized protein</fullName>
    </submittedName>
</protein>
<comment type="caution">
    <text evidence="1">The sequence shown here is derived from an EMBL/GenBank/DDBJ whole genome shotgun (WGS) entry which is preliminary data.</text>
</comment>
<gene>
    <name evidence="1" type="ORF">VP01_1560g2</name>
</gene>
<evidence type="ECO:0000313" key="2">
    <source>
        <dbReference type="Proteomes" id="UP000037035"/>
    </source>
</evidence>
<dbReference type="Proteomes" id="UP000037035">
    <property type="component" value="Unassembled WGS sequence"/>
</dbReference>
<proteinExistence type="predicted"/>
<sequence length="153" mass="17302">MAYFLGYDAPTANPSQPITTVSLPLSVCLLPAIYPHKNYAAKFMVIEKYFLTNEHISSVKDVIYIFLSAFPCETCIHIKRELISNNKIKFYADGCCKPQALSDLLDFTEKEIKAASDDNVGYGRAIVESNRVIQQGIEVNKRTMARSDLRQMR</sequence>
<dbReference type="OrthoDB" id="10556308at2759"/>
<name>A0A0L6VI63_9BASI</name>
<evidence type="ECO:0000313" key="1">
    <source>
        <dbReference type="EMBL" id="KNZ60389.1"/>
    </source>
</evidence>
<keyword evidence="2" id="KW-1185">Reference proteome</keyword>
<dbReference type="AlphaFoldDB" id="A0A0L6VI63"/>
<dbReference type="EMBL" id="LAVV01006230">
    <property type="protein sequence ID" value="KNZ60389.1"/>
    <property type="molecule type" value="Genomic_DNA"/>
</dbReference>